<evidence type="ECO:0000256" key="3">
    <source>
        <dbReference type="ARBA" id="ARBA00022643"/>
    </source>
</evidence>
<dbReference type="PANTHER" id="PTHR45846">
    <property type="entry name" value="TRNA-DIHYDROURIDINE(47) SYNTHASE [NAD(P)(+)]-LIKE"/>
    <property type="match status" value="1"/>
</dbReference>
<comment type="function">
    <text evidence="7">Catalyzes the synthesis of 5,6-dihydrouridine (D), a modified base found in the D-loop of most tRNAs, via the reduction of the C5-C6 double bond in target uridines.</text>
</comment>
<comment type="similarity">
    <text evidence="7">Belongs to the dus family.</text>
</comment>
<comment type="cofactor">
    <cofactor evidence="1 7">
        <name>FMN</name>
        <dbReference type="ChEBI" id="CHEBI:58210"/>
    </cofactor>
</comment>
<keyword evidence="3 7" id="KW-0288">FMN</keyword>
<dbReference type="GO" id="GO:0016491">
    <property type="term" value="F:oxidoreductase activity"/>
    <property type="evidence" value="ECO:0007669"/>
    <property type="project" value="UniProtKB-KW"/>
</dbReference>
<evidence type="ECO:0000256" key="7">
    <source>
        <dbReference type="PIRNR" id="PIRNR006621"/>
    </source>
</evidence>
<dbReference type="InterPro" id="IPR013785">
    <property type="entry name" value="Aldolase_TIM"/>
</dbReference>
<gene>
    <name evidence="9" type="ORF">ABIE08_001050</name>
</gene>
<dbReference type="NCBIfam" id="TIGR00737">
    <property type="entry name" value="nifR3_yhdG"/>
    <property type="match status" value="1"/>
</dbReference>
<keyword evidence="10" id="KW-1185">Reference proteome</keyword>
<dbReference type="SUPFAM" id="SSF51395">
    <property type="entry name" value="FMN-linked oxidoreductases"/>
    <property type="match status" value="1"/>
</dbReference>
<evidence type="ECO:0000313" key="9">
    <source>
        <dbReference type="EMBL" id="MET4633137.1"/>
    </source>
</evidence>
<evidence type="ECO:0000256" key="6">
    <source>
        <dbReference type="ARBA" id="ARBA00023002"/>
    </source>
</evidence>
<dbReference type="Pfam" id="PF01207">
    <property type="entry name" value="Dus"/>
    <property type="match status" value="1"/>
</dbReference>
<dbReference type="InterPro" id="IPR018517">
    <property type="entry name" value="tRNA_hU_synthase_CS"/>
</dbReference>
<keyword evidence="2 7" id="KW-0285">Flavoprotein</keyword>
<dbReference type="EMBL" id="JBEPSM010000001">
    <property type="protein sequence ID" value="MET4633137.1"/>
    <property type="molecule type" value="Genomic_DNA"/>
</dbReference>
<dbReference type="InterPro" id="IPR001269">
    <property type="entry name" value="DUS_fam"/>
</dbReference>
<keyword evidence="4 7" id="KW-0819">tRNA processing</keyword>
<dbReference type="PANTHER" id="PTHR45846:SF1">
    <property type="entry name" value="TRNA-DIHYDROURIDINE(47) SYNTHASE [NAD(P)(+)]-LIKE"/>
    <property type="match status" value="1"/>
</dbReference>
<protein>
    <recommendedName>
        <fullName evidence="7">tRNA-dihydrouridine synthase</fullName>
        <ecNumber evidence="7">1.3.1.-</ecNumber>
    </recommendedName>
</protein>
<sequence length="339" mass="36002">MPNPTARLAESLRIGSVTIANRVLLAPMSGVSDRPFRRVAASFGAGLVISEMVASEELANGNAETAMRAEATGDGLHVVQLAGREAHWMAEGARAAADAGADIIDINMGCPAKRVTTGYSGSALMRDLDHALTLVEATVGASPVPVTLKMRLGWDDKTINAPELARRAENAGVSMITVHGRTRCQFYKGTADWAAIAAVKAEISIPLIANGDCLSPESLAPMLNQSGADGVMVGRGAYGRPWMPGHLARFAATGIMPEPPRGDALIDLVVGHFEEMIQLYGPILGVRNARKHLSWTLEALGTDVIEPSARLAIMTEHQPERVVSLLRKHLGEAELRRAA</sequence>
<feature type="domain" description="DUS-like FMN-binding" evidence="8">
    <location>
        <begin position="24"/>
        <end position="299"/>
    </location>
</feature>
<dbReference type="EC" id="1.3.1.-" evidence="7"/>
<dbReference type="PROSITE" id="PS01136">
    <property type="entry name" value="UPF0034"/>
    <property type="match status" value="1"/>
</dbReference>
<accession>A0ABV2QVT8</accession>
<dbReference type="InterPro" id="IPR004652">
    <property type="entry name" value="DusB-like"/>
</dbReference>
<comment type="caution">
    <text evidence="9">The sequence shown here is derived from an EMBL/GenBank/DDBJ whole genome shotgun (WGS) entry which is preliminary data.</text>
</comment>
<dbReference type="Gene3D" id="3.20.20.70">
    <property type="entry name" value="Aldolase class I"/>
    <property type="match status" value="1"/>
</dbReference>
<dbReference type="Proteomes" id="UP001549321">
    <property type="component" value="Unassembled WGS sequence"/>
</dbReference>
<name>A0ABV2QVT8_9HYPH</name>
<evidence type="ECO:0000259" key="8">
    <source>
        <dbReference type="Pfam" id="PF01207"/>
    </source>
</evidence>
<keyword evidence="5" id="KW-0521">NADP</keyword>
<reference evidence="9 10" key="1">
    <citation type="submission" date="2024-06" db="EMBL/GenBank/DDBJ databases">
        <title>Sorghum-associated microbial communities from plants grown in Nebraska, USA.</title>
        <authorList>
            <person name="Schachtman D."/>
        </authorList>
    </citation>
    <scope>NUCLEOTIDE SEQUENCE [LARGE SCALE GENOMIC DNA]</scope>
    <source>
        <strain evidence="9 10">3207</strain>
    </source>
</reference>
<dbReference type="CDD" id="cd02801">
    <property type="entry name" value="DUS_like_FMN"/>
    <property type="match status" value="1"/>
</dbReference>
<proteinExistence type="inferred from homology"/>
<evidence type="ECO:0000256" key="1">
    <source>
        <dbReference type="ARBA" id="ARBA00001917"/>
    </source>
</evidence>
<organism evidence="9 10">
    <name type="scientific">Kaistia defluvii</name>
    <dbReference type="NCBI Taxonomy" id="410841"/>
    <lineage>
        <taxon>Bacteria</taxon>
        <taxon>Pseudomonadati</taxon>
        <taxon>Pseudomonadota</taxon>
        <taxon>Alphaproteobacteria</taxon>
        <taxon>Hyphomicrobiales</taxon>
        <taxon>Kaistiaceae</taxon>
        <taxon>Kaistia</taxon>
    </lineage>
</organism>
<evidence type="ECO:0000256" key="4">
    <source>
        <dbReference type="ARBA" id="ARBA00022694"/>
    </source>
</evidence>
<evidence type="ECO:0000256" key="2">
    <source>
        <dbReference type="ARBA" id="ARBA00022630"/>
    </source>
</evidence>
<keyword evidence="6 7" id="KW-0560">Oxidoreductase</keyword>
<dbReference type="InterPro" id="IPR035587">
    <property type="entry name" value="DUS-like_FMN-bd"/>
</dbReference>
<dbReference type="PIRSF" id="PIRSF006621">
    <property type="entry name" value="Dus"/>
    <property type="match status" value="1"/>
</dbReference>
<evidence type="ECO:0000313" key="10">
    <source>
        <dbReference type="Proteomes" id="UP001549321"/>
    </source>
</evidence>
<evidence type="ECO:0000256" key="5">
    <source>
        <dbReference type="ARBA" id="ARBA00022857"/>
    </source>
</evidence>